<reference evidence="1 2" key="1">
    <citation type="submission" date="2020-02" db="EMBL/GenBank/DDBJ databases">
        <title>Pseudomonas Putida W5 Complete Genome Assembly.</title>
        <authorList>
            <person name="Yuan Z.-C."/>
            <person name="Shaw G.A."/>
            <person name="Cusano A.D."/>
            <person name="Caddey B.J."/>
            <person name="Weselowski B.J."/>
        </authorList>
    </citation>
    <scope>NUCLEOTIDE SEQUENCE [LARGE SCALE GENOMIC DNA]</scope>
    <source>
        <strain evidence="1 2">W5</strain>
    </source>
</reference>
<dbReference type="AlphaFoldDB" id="A0A6I6XV43"/>
<evidence type="ECO:0000313" key="1">
    <source>
        <dbReference type="EMBL" id="QHG65238.1"/>
    </source>
</evidence>
<name>A0A6I6XV43_PSEPU</name>
<proteinExistence type="predicted"/>
<dbReference type="RefSeq" id="WP_159410581.1">
    <property type="nucleotide sequence ID" value="NZ_CP026115.2"/>
</dbReference>
<accession>A0A6I6XV43</accession>
<protein>
    <submittedName>
        <fullName evidence="1">DUF3732 domain-containing protein</fullName>
    </submittedName>
</protein>
<dbReference type="Gene3D" id="3.40.50.300">
    <property type="entry name" value="P-loop containing nucleotide triphosphate hydrolases"/>
    <property type="match status" value="1"/>
</dbReference>
<organism evidence="1 2">
    <name type="scientific">Pseudomonas putida</name>
    <name type="common">Arthrobacter siderocapsulatus</name>
    <dbReference type="NCBI Taxonomy" id="303"/>
    <lineage>
        <taxon>Bacteria</taxon>
        <taxon>Pseudomonadati</taxon>
        <taxon>Pseudomonadota</taxon>
        <taxon>Gammaproteobacteria</taxon>
        <taxon>Pseudomonadales</taxon>
        <taxon>Pseudomonadaceae</taxon>
        <taxon>Pseudomonas</taxon>
    </lineage>
</organism>
<sequence>MNCFLRYIGVVDTDNQLHHVPFERGLNIITGASSTGKSAILEIFDFCLGASENTIPVGRITERAKIYLIALEFPSHLLVAARTSSDGGCYLTEWPGTHQALLEALQEAPERFTEERHQYPEARFKKELGRYFNITLKNVDEEAWRLNVPGAKSPTPSIRTFASFMLQHQNLVANKHAVFYRFDEKEKREQAIAHFKILMGLVHEDYFDKVKELNIAEDALKKIQNQIPREAKKKTEVVEHYQHLLDTYEALAGHPLTNATADELYAKPQKYLEEISQRAVRINFQSDSIEAKRQAHEDAAAVILPKKRAATRQLAQVRESIISAKSLTKAMRADGTPKSIQISHTHCPMCDSHTDLPAVAAGKLFDAITWLNGELNLSSYAVESYADEERALIKEIGKFNDQLAKIQAAIDPLDAELEKLTTTKNPNEQAISVKVELEIGLRNQKLKSGISLSEQELKLRADVKELKRLIKAYDVETKVAALSEKIDAALARYGDRFNFEETYTPCKLKFDLTTFELWYQQSDEKRVYLRSMGSGANWLYSHLALFMALHYQFARHDDQDCRIPPILFLDQPTQVYFPALDKHKAFEATKASEAANRSDKKDADLVAVNNMFSQLAAFCVETEKETGLMPQVIVSDHADNLDLEDPYDFNSFVRRRWRDRGFIADQASPPVGDSEGEVSQDT</sequence>
<dbReference type="InterPro" id="IPR027417">
    <property type="entry name" value="P-loop_NTPase"/>
</dbReference>
<dbReference type="InterPro" id="IPR022205">
    <property type="entry name" value="DUF3732"/>
</dbReference>
<evidence type="ECO:0000313" key="2">
    <source>
        <dbReference type="Proteomes" id="UP000464480"/>
    </source>
</evidence>
<dbReference type="Proteomes" id="UP000464480">
    <property type="component" value="Chromosome"/>
</dbReference>
<dbReference type="EMBL" id="CP026115">
    <property type="protein sequence ID" value="QHG65238.1"/>
    <property type="molecule type" value="Genomic_DNA"/>
</dbReference>
<gene>
    <name evidence="1" type="ORF">C2H86_12810</name>
</gene>
<dbReference type="Pfam" id="PF12532">
    <property type="entry name" value="DUF3732"/>
    <property type="match status" value="1"/>
</dbReference>